<gene>
    <name evidence="2" type="ORF">CRN84_03935</name>
    <name evidence="3" type="ORF">NCTC12282_01406</name>
</gene>
<evidence type="ECO:0000256" key="1">
    <source>
        <dbReference type="SAM" id="Phobius"/>
    </source>
</evidence>
<evidence type="ECO:0000313" key="3">
    <source>
        <dbReference type="EMBL" id="VFS46497.1"/>
    </source>
</evidence>
<feature type="transmembrane region" description="Helical" evidence="1">
    <location>
        <begin position="78"/>
        <end position="100"/>
    </location>
</feature>
<protein>
    <recommendedName>
        <fullName evidence="6">YcxB-like protein domain-containing protein</fullName>
    </recommendedName>
</protein>
<dbReference type="Proteomes" id="UP000373449">
    <property type="component" value="Unassembled WGS sequence"/>
</dbReference>
<organism evidence="2 4">
    <name type="scientific">Budvicia aquatica</name>
    <dbReference type="NCBI Taxonomy" id="82979"/>
    <lineage>
        <taxon>Bacteria</taxon>
        <taxon>Pseudomonadati</taxon>
        <taxon>Pseudomonadota</taxon>
        <taxon>Gammaproteobacteria</taxon>
        <taxon>Enterobacterales</taxon>
        <taxon>Budviciaceae</taxon>
        <taxon>Budvicia</taxon>
    </lineage>
</organism>
<dbReference type="AlphaFoldDB" id="A0A2C6BWN4"/>
<dbReference type="EMBL" id="PDDX01000001">
    <property type="protein sequence ID" value="PHI28540.1"/>
    <property type="molecule type" value="Genomic_DNA"/>
</dbReference>
<keyword evidence="1" id="KW-0812">Transmembrane</keyword>
<dbReference type="Proteomes" id="UP000224974">
    <property type="component" value="Unassembled WGS sequence"/>
</dbReference>
<dbReference type="OrthoDB" id="6638528at2"/>
<proteinExistence type="predicted"/>
<name>A0A2C6BWN4_9GAMM</name>
<reference evidence="4" key="2">
    <citation type="submission" date="2017-09" db="EMBL/GenBank/DDBJ databases">
        <title>FDA dAtabase for Regulatory Grade micrObial Sequences (FDA-ARGOS): Supporting development and validation of Infectious Disease Dx tests.</title>
        <authorList>
            <person name="Minogue T."/>
            <person name="Wolcott M."/>
            <person name="Wasieloski L."/>
            <person name="Aguilar W."/>
            <person name="Moore D."/>
            <person name="Tallon L."/>
            <person name="Sadzewicz L."/>
            <person name="Ott S."/>
            <person name="Zhao X."/>
            <person name="Nagaraj S."/>
            <person name="Vavikolanu K."/>
            <person name="Aluvathingal J."/>
            <person name="Nadendla S."/>
            <person name="Sichtig H."/>
        </authorList>
    </citation>
    <scope>NUCLEOTIDE SEQUENCE [LARGE SCALE GENOMIC DNA]</scope>
    <source>
        <strain evidence="4">FDAARGOS_387</strain>
    </source>
</reference>
<keyword evidence="4" id="KW-1185">Reference proteome</keyword>
<evidence type="ECO:0008006" key="6">
    <source>
        <dbReference type="Google" id="ProtNLM"/>
    </source>
</evidence>
<feature type="transmembrane region" description="Helical" evidence="1">
    <location>
        <begin position="54"/>
        <end position="72"/>
    </location>
</feature>
<accession>A0A2C6BWN4</accession>
<reference evidence="3 5" key="3">
    <citation type="submission" date="2019-03" db="EMBL/GenBank/DDBJ databases">
        <authorList>
            <consortium name="Pathogen Informatics"/>
        </authorList>
    </citation>
    <scope>NUCLEOTIDE SEQUENCE [LARGE SCALE GENOMIC DNA]</scope>
    <source>
        <strain evidence="3 5">NCTC12282</strain>
    </source>
</reference>
<keyword evidence="1" id="KW-0472">Membrane</keyword>
<dbReference type="RefSeq" id="WP_029093758.1">
    <property type="nucleotide sequence ID" value="NZ_CAADJA010000002.1"/>
</dbReference>
<reference evidence="2" key="1">
    <citation type="submission" date="2017-09" db="EMBL/GenBank/DDBJ databases">
        <title>FDA dAtabase for Regulatory Grade micrObial Sequences (FDA-ARGOS): Supporting development and validation of Infectious Disease Dx tests.</title>
        <authorList>
            <person name="Minogue T."/>
            <person name="Wolcott M."/>
            <person name="Wasieloski L."/>
            <person name="Aguilar W."/>
            <person name="Moore D."/>
            <person name="Tallon L.J."/>
            <person name="Sadzewicz L."/>
            <person name="Ott S."/>
            <person name="Zhao X."/>
            <person name="Nagaraj S."/>
            <person name="Vavikolanu K."/>
            <person name="Aluvathingal J."/>
            <person name="Nadendla S."/>
            <person name="Sichtig H."/>
        </authorList>
    </citation>
    <scope>NUCLEOTIDE SEQUENCE</scope>
    <source>
        <strain evidence="2">FDAARGOS_387</strain>
    </source>
</reference>
<dbReference type="EMBL" id="CAADJA010000002">
    <property type="protein sequence ID" value="VFS46497.1"/>
    <property type="molecule type" value="Genomic_DNA"/>
</dbReference>
<sequence>MDNTQPELFDGDIGPVRYTFNVPGLSFERYCKGSAITMQPLEAPRSIFQSINNLIIWLVIAIGVMFSIQIVTERSDRTILGVYLFLFALLFLFPIIMGVISSKRRTKKRYSDIASCLNGYTLVLGEKGLKSVTTKGIVIYPWLAVSDLASHKGIDYIAIYPNGFLWIPEDLEGYNSIEVNAFILQKMAAEPNIAA</sequence>
<evidence type="ECO:0000313" key="2">
    <source>
        <dbReference type="EMBL" id="PHI28540.1"/>
    </source>
</evidence>
<keyword evidence="1" id="KW-1133">Transmembrane helix</keyword>
<evidence type="ECO:0000313" key="5">
    <source>
        <dbReference type="Proteomes" id="UP000373449"/>
    </source>
</evidence>
<evidence type="ECO:0000313" key="4">
    <source>
        <dbReference type="Proteomes" id="UP000224974"/>
    </source>
</evidence>